<dbReference type="Gene3D" id="1.10.260.40">
    <property type="entry name" value="lambda repressor-like DNA-binding domains"/>
    <property type="match status" value="1"/>
</dbReference>
<evidence type="ECO:0000259" key="1">
    <source>
        <dbReference type="PROSITE" id="PS50943"/>
    </source>
</evidence>
<dbReference type="RefSeq" id="WP_131757852.1">
    <property type="nucleotide sequence ID" value="NZ_CAACUY010000039.1"/>
</dbReference>
<dbReference type="Pfam" id="PF19054">
    <property type="entry name" value="DUF5753"/>
    <property type="match status" value="1"/>
</dbReference>
<dbReference type="InterPro" id="IPR010982">
    <property type="entry name" value="Lambda_DNA-bd_dom_sf"/>
</dbReference>
<dbReference type="PROSITE" id="PS50943">
    <property type="entry name" value="HTH_CROC1"/>
    <property type="match status" value="1"/>
</dbReference>
<evidence type="ECO:0000313" key="3">
    <source>
        <dbReference type="Proteomes" id="UP001597063"/>
    </source>
</evidence>
<evidence type="ECO:0000313" key="2">
    <source>
        <dbReference type="EMBL" id="MFD0686705.1"/>
    </source>
</evidence>
<dbReference type="EMBL" id="JBHTGP010000011">
    <property type="protein sequence ID" value="MFD0686705.1"/>
    <property type="molecule type" value="Genomic_DNA"/>
</dbReference>
<dbReference type="Proteomes" id="UP001597063">
    <property type="component" value="Unassembled WGS sequence"/>
</dbReference>
<dbReference type="CDD" id="cd00093">
    <property type="entry name" value="HTH_XRE"/>
    <property type="match status" value="1"/>
</dbReference>
<dbReference type="Pfam" id="PF13560">
    <property type="entry name" value="HTH_31"/>
    <property type="match status" value="1"/>
</dbReference>
<dbReference type="InterPro" id="IPR001387">
    <property type="entry name" value="Cro/C1-type_HTH"/>
</dbReference>
<dbReference type="SMART" id="SM00530">
    <property type="entry name" value="HTH_XRE"/>
    <property type="match status" value="1"/>
</dbReference>
<dbReference type="InterPro" id="IPR043917">
    <property type="entry name" value="DUF5753"/>
</dbReference>
<sequence>MAARKPSAELRVFGAEVTRHREAAGISRTELAERVHVTRSYVGQVEAGTTRCRREFAERLDSALGTGTALADAWDDLLRATGYPKWFRDFPKAEFTAAILRSYQSMLIDGLLQTEAYARTLLRDDAAVESRMRRQAVLEREPPPILYVVLDEPVLYRQVGSREVMREQFEHLLKVSERDDVYLQIAPTAYYRGVQGGFTIATQPDGEEIAYLANVTRGDTSSEAGDVVFLTGLFAMLQARAHSVDASRALIERTMSERWL</sequence>
<accession>A0ABW2XM19</accession>
<protein>
    <submittedName>
        <fullName evidence="2">Helix-turn-helix domain-containing protein</fullName>
    </submittedName>
</protein>
<reference evidence="3" key="1">
    <citation type="journal article" date="2019" name="Int. J. Syst. Evol. Microbiol.">
        <title>The Global Catalogue of Microorganisms (GCM) 10K type strain sequencing project: providing services to taxonomists for standard genome sequencing and annotation.</title>
        <authorList>
            <consortium name="The Broad Institute Genomics Platform"/>
            <consortium name="The Broad Institute Genome Sequencing Center for Infectious Disease"/>
            <person name="Wu L."/>
            <person name="Ma J."/>
        </authorList>
    </citation>
    <scope>NUCLEOTIDE SEQUENCE [LARGE SCALE GENOMIC DNA]</scope>
    <source>
        <strain evidence="3">JCM 9371</strain>
    </source>
</reference>
<dbReference type="SUPFAM" id="SSF47413">
    <property type="entry name" value="lambda repressor-like DNA-binding domains"/>
    <property type="match status" value="1"/>
</dbReference>
<comment type="caution">
    <text evidence="2">The sequence shown here is derived from an EMBL/GenBank/DDBJ whole genome shotgun (WGS) entry which is preliminary data.</text>
</comment>
<organism evidence="2 3">
    <name type="scientific">Actinomadura fibrosa</name>
    <dbReference type="NCBI Taxonomy" id="111802"/>
    <lineage>
        <taxon>Bacteria</taxon>
        <taxon>Bacillati</taxon>
        <taxon>Actinomycetota</taxon>
        <taxon>Actinomycetes</taxon>
        <taxon>Streptosporangiales</taxon>
        <taxon>Thermomonosporaceae</taxon>
        <taxon>Actinomadura</taxon>
    </lineage>
</organism>
<gene>
    <name evidence="2" type="ORF">ACFQZM_19555</name>
</gene>
<name>A0ABW2XM19_9ACTN</name>
<feature type="domain" description="HTH cro/C1-type" evidence="1">
    <location>
        <begin position="21"/>
        <end position="70"/>
    </location>
</feature>
<proteinExistence type="predicted"/>
<keyword evidence="3" id="KW-1185">Reference proteome</keyword>